<comment type="caution">
    <text evidence="2">The sequence shown here is derived from an EMBL/GenBank/DDBJ whole genome shotgun (WGS) entry which is preliminary data.</text>
</comment>
<dbReference type="AlphaFoldDB" id="A0ABD1FL27"/>
<reference evidence="2 3" key="1">
    <citation type="submission" date="2024-06" db="EMBL/GenBank/DDBJ databases">
        <title>A chromosome level genome sequence of Diviner's sage (Salvia divinorum).</title>
        <authorList>
            <person name="Ford S.A."/>
            <person name="Ro D.-K."/>
            <person name="Ness R.W."/>
            <person name="Phillips M.A."/>
        </authorList>
    </citation>
    <scope>NUCLEOTIDE SEQUENCE [LARGE SCALE GENOMIC DNA]</scope>
    <source>
        <strain evidence="2">SAF-2024a</strain>
        <tissue evidence="2">Leaf</tissue>
    </source>
</reference>
<name>A0ABD1FL27_SALDI</name>
<dbReference type="Proteomes" id="UP001567538">
    <property type="component" value="Unassembled WGS sequence"/>
</dbReference>
<keyword evidence="3" id="KW-1185">Reference proteome</keyword>
<gene>
    <name evidence="2" type="ORF">AAHA92_32538</name>
</gene>
<organism evidence="2 3">
    <name type="scientific">Salvia divinorum</name>
    <name type="common">Maria pastora</name>
    <name type="synonym">Diviner's sage</name>
    <dbReference type="NCBI Taxonomy" id="28513"/>
    <lineage>
        <taxon>Eukaryota</taxon>
        <taxon>Viridiplantae</taxon>
        <taxon>Streptophyta</taxon>
        <taxon>Embryophyta</taxon>
        <taxon>Tracheophyta</taxon>
        <taxon>Spermatophyta</taxon>
        <taxon>Magnoliopsida</taxon>
        <taxon>eudicotyledons</taxon>
        <taxon>Gunneridae</taxon>
        <taxon>Pentapetalae</taxon>
        <taxon>asterids</taxon>
        <taxon>lamiids</taxon>
        <taxon>Lamiales</taxon>
        <taxon>Lamiaceae</taxon>
        <taxon>Nepetoideae</taxon>
        <taxon>Mentheae</taxon>
        <taxon>Salviinae</taxon>
        <taxon>Salvia</taxon>
        <taxon>Salvia subgen. Calosphace</taxon>
    </lineage>
</organism>
<proteinExistence type="predicted"/>
<accession>A0ABD1FL27</accession>
<protein>
    <submittedName>
        <fullName evidence="2">Uncharacterized protein</fullName>
    </submittedName>
</protein>
<sequence length="144" mass="16747">MCRGDVRTERRGAKGGEQREEDKKEKETQRGTSREEEERNEKKGRSLKDLLVEMGLESHILLAASNLFSSERLAAAVFKKLDLVQRREFLYMKIAKDVVVDMDLEQRLAIRARFVVSGDYSIAAEFLRYRSFDERLAYLVNMLP</sequence>
<feature type="region of interest" description="Disordered" evidence="1">
    <location>
        <begin position="1"/>
        <end position="43"/>
    </location>
</feature>
<evidence type="ECO:0000313" key="3">
    <source>
        <dbReference type="Proteomes" id="UP001567538"/>
    </source>
</evidence>
<evidence type="ECO:0000313" key="2">
    <source>
        <dbReference type="EMBL" id="KAL1532544.1"/>
    </source>
</evidence>
<evidence type="ECO:0000256" key="1">
    <source>
        <dbReference type="SAM" id="MobiDB-lite"/>
    </source>
</evidence>
<dbReference type="EMBL" id="JBEAFC010000014">
    <property type="protein sequence ID" value="KAL1532544.1"/>
    <property type="molecule type" value="Genomic_DNA"/>
</dbReference>